<keyword evidence="2" id="KW-1185">Reference proteome</keyword>
<protein>
    <submittedName>
        <fullName evidence="1">Uncharacterized protein</fullName>
    </submittedName>
</protein>
<proteinExistence type="predicted"/>
<sequence>MQQRLECVGWDPCSGSSGRLAVAGPSTPAITLLDLGQGQRRKSLLRVGRDAMGGTSHQPTGFTSLKWGSAQAPYSLAATASNSPYLHLRPPGALP</sequence>
<name>A0A699YQ26_HAELA</name>
<evidence type="ECO:0000313" key="2">
    <source>
        <dbReference type="Proteomes" id="UP000485058"/>
    </source>
</evidence>
<gene>
    <name evidence="1" type="ORF">HaLaN_03875</name>
</gene>
<organism evidence="1 2">
    <name type="scientific">Haematococcus lacustris</name>
    <name type="common">Green alga</name>
    <name type="synonym">Haematococcus pluvialis</name>
    <dbReference type="NCBI Taxonomy" id="44745"/>
    <lineage>
        <taxon>Eukaryota</taxon>
        <taxon>Viridiplantae</taxon>
        <taxon>Chlorophyta</taxon>
        <taxon>core chlorophytes</taxon>
        <taxon>Chlorophyceae</taxon>
        <taxon>CS clade</taxon>
        <taxon>Chlamydomonadales</taxon>
        <taxon>Haematococcaceae</taxon>
        <taxon>Haematococcus</taxon>
    </lineage>
</organism>
<evidence type="ECO:0000313" key="1">
    <source>
        <dbReference type="EMBL" id="GFH08844.1"/>
    </source>
</evidence>
<reference evidence="1 2" key="1">
    <citation type="submission" date="2020-02" db="EMBL/GenBank/DDBJ databases">
        <title>Draft genome sequence of Haematococcus lacustris strain NIES-144.</title>
        <authorList>
            <person name="Morimoto D."/>
            <person name="Nakagawa S."/>
            <person name="Yoshida T."/>
            <person name="Sawayama S."/>
        </authorList>
    </citation>
    <scope>NUCLEOTIDE SEQUENCE [LARGE SCALE GENOMIC DNA]</scope>
    <source>
        <strain evidence="1 2">NIES-144</strain>
    </source>
</reference>
<comment type="caution">
    <text evidence="1">The sequence shown here is derived from an EMBL/GenBank/DDBJ whole genome shotgun (WGS) entry which is preliminary data.</text>
</comment>
<dbReference type="AlphaFoldDB" id="A0A699YQ26"/>
<accession>A0A699YQ26</accession>
<dbReference type="Proteomes" id="UP000485058">
    <property type="component" value="Unassembled WGS sequence"/>
</dbReference>
<dbReference type="EMBL" id="BLLF01000188">
    <property type="protein sequence ID" value="GFH08844.1"/>
    <property type="molecule type" value="Genomic_DNA"/>
</dbReference>